<keyword evidence="7 19" id="KW-0679">Respiratory chain</keyword>
<comment type="function">
    <text evidence="1 19">Component of the ubiquinol-cytochrome c reductase complex (complex III or cytochrome b-c1 complex) that is part of the mitochondrial respiratory chain. The b-c1 complex mediates electron transfer from ubiquinol to cytochrome c. Contributes to the generation of a proton gradient across the mitochondrial membrane that is then used for ATP synthesis.</text>
</comment>
<feature type="binding site" description="axial binding residue" evidence="18">
    <location>
        <position position="196"/>
    </location>
    <ligand>
        <name>heme b</name>
        <dbReference type="ChEBI" id="CHEBI:60344"/>
        <label>b566</label>
    </ligand>
    <ligandPart>
        <name>Fe</name>
        <dbReference type="ChEBI" id="CHEBI:18248"/>
    </ligandPart>
</feature>
<keyword evidence="11 19" id="KW-0249">Electron transport</keyword>
<feature type="transmembrane region" description="Helical" evidence="19">
    <location>
        <begin position="178"/>
        <end position="200"/>
    </location>
</feature>
<feature type="domain" description="Cytochrome b/b6 C-terminal region profile" evidence="21">
    <location>
        <begin position="210"/>
        <end position="366"/>
    </location>
</feature>
<reference evidence="22" key="1">
    <citation type="submission" date="2013-12" db="EMBL/GenBank/DDBJ databases">
        <authorList>
            <person name="Schubert J."/>
        </authorList>
    </citation>
    <scope>NUCLEOTIDE SEQUENCE</scope>
</reference>
<keyword evidence="12 19" id="KW-1133">Transmembrane helix</keyword>
<dbReference type="CDD" id="cd00284">
    <property type="entry name" value="Cytochrome_b_N"/>
    <property type="match status" value="1"/>
</dbReference>
<dbReference type="GO" id="GO:0005743">
    <property type="term" value="C:mitochondrial inner membrane"/>
    <property type="evidence" value="ECO:0007669"/>
    <property type="project" value="UniProtKB-SubCell"/>
</dbReference>
<evidence type="ECO:0000256" key="15">
    <source>
        <dbReference type="ARBA" id="ARBA00023128"/>
    </source>
</evidence>
<feature type="transmembrane region" description="Helical" evidence="19">
    <location>
        <begin position="318"/>
        <end position="338"/>
    </location>
</feature>
<dbReference type="Gene3D" id="1.20.810.10">
    <property type="entry name" value="Cytochrome Bc1 Complex, Chain C"/>
    <property type="match status" value="1"/>
</dbReference>
<feature type="transmembrane region" description="Helical" evidence="19">
    <location>
        <begin position="77"/>
        <end position="96"/>
    </location>
</feature>
<keyword evidence="9 18" id="KW-0479">Metal-binding</keyword>
<dbReference type="InterPro" id="IPR016174">
    <property type="entry name" value="Di-haem_cyt_TM"/>
</dbReference>
<evidence type="ECO:0000256" key="10">
    <source>
        <dbReference type="ARBA" id="ARBA00022792"/>
    </source>
</evidence>
<feature type="binding site" description="axial binding residue" evidence="18">
    <location>
        <position position="182"/>
    </location>
    <ligand>
        <name>heme b</name>
        <dbReference type="ChEBI" id="CHEBI:60344"/>
        <label>b562</label>
    </ligand>
    <ligandPart>
        <name>Fe</name>
        <dbReference type="ChEBI" id="CHEBI:18248"/>
    </ligandPart>
</feature>
<feature type="binding site" evidence="17">
    <location>
        <position position="201"/>
    </location>
    <ligand>
        <name>a ubiquinone</name>
        <dbReference type="ChEBI" id="CHEBI:16389"/>
    </ligand>
</feature>
<evidence type="ECO:0000256" key="18">
    <source>
        <dbReference type="PIRSR" id="PIRSR038885-2"/>
    </source>
</evidence>
<evidence type="ECO:0000256" key="19">
    <source>
        <dbReference type="RuleBase" id="RU362117"/>
    </source>
</evidence>
<dbReference type="InterPro" id="IPR048260">
    <property type="entry name" value="Cytochrome_b_C_euk/bac"/>
</dbReference>
<evidence type="ECO:0000256" key="5">
    <source>
        <dbReference type="ARBA" id="ARBA00022448"/>
    </source>
</evidence>
<dbReference type="EMBL" id="KF938944">
    <property type="protein sequence ID" value="AHZ34683.1"/>
    <property type="molecule type" value="Genomic_DNA"/>
</dbReference>
<comment type="subunit">
    <text evidence="3">The main subunits of complex b-c1 are: cytochrome b, cytochrome c1 and the Rieske protein.</text>
</comment>
<evidence type="ECO:0000256" key="16">
    <source>
        <dbReference type="ARBA" id="ARBA00023136"/>
    </source>
</evidence>
<evidence type="ECO:0000256" key="14">
    <source>
        <dbReference type="ARBA" id="ARBA00023075"/>
    </source>
</evidence>
<feature type="transmembrane region" description="Helical" evidence="19">
    <location>
        <begin position="345"/>
        <end position="364"/>
    </location>
</feature>
<dbReference type="Pfam" id="PF00033">
    <property type="entry name" value="Cytochrome_B"/>
    <property type="match status" value="1"/>
</dbReference>
<keyword evidence="14" id="KW-0830">Ubiquinone</keyword>
<evidence type="ECO:0000256" key="13">
    <source>
        <dbReference type="ARBA" id="ARBA00023004"/>
    </source>
</evidence>
<feature type="binding site" description="axial binding residue" evidence="18">
    <location>
        <position position="83"/>
    </location>
    <ligand>
        <name>heme b</name>
        <dbReference type="ChEBI" id="CHEBI:60344"/>
        <label>b562</label>
    </ligand>
    <ligandPart>
        <name>Fe</name>
        <dbReference type="ChEBI" id="CHEBI:18248"/>
    </ligandPart>
</feature>
<dbReference type="InterPro" id="IPR036150">
    <property type="entry name" value="Cyt_b/b6_C_sf"/>
</dbReference>
<dbReference type="GO" id="GO:0008121">
    <property type="term" value="F:quinol-cytochrome-c reductase activity"/>
    <property type="evidence" value="ECO:0007669"/>
    <property type="project" value="InterPro"/>
</dbReference>
<keyword evidence="13 18" id="KW-0408">Iron</keyword>
<dbReference type="Pfam" id="PF00032">
    <property type="entry name" value="Cytochrom_B_C"/>
    <property type="match status" value="1"/>
</dbReference>
<evidence type="ECO:0000256" key="1">
    <source>
        <dbReference type="ARBA" id="ARBA00002566"/>
    </source>
</evidence>
<dbReference type="PIRSF" id="PIRSF038885">
    <property type="entry name" value="COB"/>
    <property type="match status" value="1"/>
</dbReference>
<dbReference type="GO" id="GO:0016491">
    <property type="term" value="F:oxidoreductase activity"/>
    <property type="evidence" value="ECO:0007669"/>
    <property type="project" value="UniProtKB-UniRule"/>
</dbReference>
<evidence type="ECO:0000256" key="17">
    <source>
        <dbReference type="PIRSR" id="PIRSR038885-1"/>
    </source>
</evidence>
<keyword evidence="16 19" id="KW-0472">Membrane</keyword>
<protein>
    <recommendedName>
        <fullName evidence="4 19">Cytochrome b</fullName>
    </recommendedName>
</protein>
<proteinExistence type="inferred from homology"/>
<dbReference type="InterPro" id="IPR048259">
    <property type="entry name" value="Cytochrome_b_N_euk/bac"/>
</dbReference>
<dbReference type="InterPro" id="IPR005797">
    <property type="entry name" value="Cyt_b/b6_N"/>
</dbReference>
<feature type="transmembrane region" description="Helical" evidence="19">
    <location>
        <begin position="288"/>
        <end position="306"/>
    </location>
</feature>
<dbReference type="SUPFAM" id="SSF81648">
    <property type="entry name" value="a domain/subunit of cytochrome bc1 complex (Ubiquinol-cytochrome c reductase)"/>
    <property type="match status" value="1"/>
</dbReference>
<feature type="domain" description="Cytochrome b/b6 N-terminal region profile" evidence="20">
    <location>
        <begin position="1"/>
        <end position="209"/>
    </location>
</feature>
<keyword evidence="5 19" id="KW-0813">Transport</keyword>
<dbReference type="PROSITE" id="PS51003">
    <property type="entry name" value="CYTB_CTER"/>
    <property type="match status" value="1"/>
</dbReference>
<evidence type="ECO:0000313" key="22">
    <source>
        <dbReference type="EMBL" id="AHZ34683.1"/>
    </source>
</evidence>
<keyword evidence="10" id="KW-0999">Mitochondrion inner membrane</keyword>
<dbReference type="GO" id="GO:0045275">
    <property type="term" value="C:respiratory chain complex III"/>
    <property type="evidence" value="ECO:0007669"/>
    <property type="project" value="InterPro"/>
</dbReference>
<feature type="transmembrane region" description="Helical" evidence="19">
    <location>
        <begin position="138"/>
        <end position="157"/>
    </location>
</feature>
<keyword evidence="6 18" id="KW-0349">Heme</keyword>
<feature type="transmembrane region" description="Helical" evidence="19">
    <location>
        <begin position="108"/>
        <end position="132"/>
    </location>
</feature>
<evidence type="ECO:0000259" key="21">
    <source>
        <dbReference type="PROSITE" id="PS51003"/>
    </source>
</evidence>
<dbReference type="PROSITE" id="PS51002">
    <property type="entry name" value="CYTB_NTER"/>
    <property type="match status" value="1"/>
</dbReference>
<evidence type="ECO:0000256" key="4">
    <source>
        <dbReference type="ARBA" id="ARBA00013531"/>
    </source>
</evidence>
<dbReference type="PANTHER" id="PTHR19271">
    <property type="entry name" value="CYTOCHROME B"/>
    <property type="match status" value="1"/>
</dbReference>
<comment type="cofactor">
    <cofactor evidence="19">
        <name>heme b</name>
        <dbReference type="ChEBI" id="CHEBI:60344"/>
    </cofactor>
    <text evidence="19">Binds 2 heme groups non-covalently.</text>
</comment>
<sequence length="366" mass="41566">MKNIRKTHPIIKMMNSSLIDLPVPSNISHFWNFGSMLGTCLSIQIITGIFLAMHFSADISIAFNCVDHIMRDVSGGWFTRLLHANGASLFFFAMYLHVGRGLYFNSFVLSLTWLSGIMLFLMTMMTAFLGYVLPWGQMSYWGATVITNLLSAIPYLGQTMVEWIWGGFSVNNATLTRFFSLHYLLPFVILLLVIVHFIFLHSQKSSNPLGVQKDVDKLPFHPYFSFKDISNIFLFLFILLLVNKLAPFSLMDPDNFSPANPLVTPAHIQPEWYFLFAYAILRAIPNKLGGVMGLLASILILAPLAAKSKMTQFKSMYLQNGLMWSFLLIFLALTILGTKAVESPFIEMGMLFTFLYFSWFIMLLTL</sequence>
<evidence type="ECO:0000256" key="9">
    <source>
        <dbReference type="ARBA" id="ARBA00022723"/>
    </source>
</evidence>
<dbReference type="CDD" id="cd00290">
    <property type="entry name" value="cytochrome_b_C"/>
    <property type="match status" value="1"/>
</dbReference>
<accession>A0A0K0KA03</accession>
<dbReference type="InterPro" id="IPR030689">
    <property type="entry name" value="Cytochrome_b"/>
</dbReference>
<organism evidence="22">
    <name type="scientific">Pseudobiotus spinifer</name>
    <dbReference type="NCBI Taxonomy" id="1477120"/>
    <lineage>
        <taxon>Eukaryota</taxon>
        <taxon>Metazoa</taxon>
        <taxon>Ecdysozoa</taxon>
        <taxon>Tardigrada</taxon>
        <taxon>Eutardigrada</taxon>
        <taxon>Parachela</taxon>
        <taxon>Isohypsibioidea</taxon>
        <taxon>Doryphoribiidae</taxon>
        <taxon>Pseudobiotus</taxon>
    </lineage>
</organism>
<dbReference type="AlphaFoldDB" id="A0A0K0KA03"/>
<dbReference type="SUPFAM" id="SSF81342">
    <property type="entry name" value="Transmembrane di-heme cytochromes"/>
    <property type="match status" value="1"/>
</dbReference>
<dbReference type="GO" id="GO:0046872">
    <property type="term" value="F:metal ion binding"/>
    <property type="evidence" value="ECO:0007669"/>
    <property type="project" value="UniProtKB-UniRule"/>
</dbReference>
<evidence type="ECO:0000256" key="7">
    <source>
        <dbReference type="ARBA" id="ARBA00022660"/>
    </source>
</evidence>
<feature type="transmembrane region" description="Helical" evidence="19">
    <location>
        <begin position="220"/>
        <end position="242"/>
    </location>
</feature>
<comment type="cofactor">
    <cofactor evidence="18">
        <name>heme</name>
        <dbReference type="ChEBI" id="CHEBI:30413"/>
    </cofactor>
    <text evidence="18">Binds 2 heme groups non-covalently.</text>
</comment>
<evidence type="ECO:0000259" key="20">
    <source>
        <dbReference type="PROSITE" id="PS51002"/>
    </source>
</evidence>
<comment type="subcellular location">
    <subcellularLocation>
        <location evidence="2">Mitochondrion inner membrane</location>
        <topology evidence="2">Multi-pass membrane protein</topology>
    </subcellularLocation>
</comment>
<geneLocation type="mitochondrion" evidence="22"/>
<evidence type="ECO:0000256" key="8">
    <source>
        <dbReference type="ARBA" id="ARBA00022692"/>
    </source>
</evidence>
<evidence type="ECO:0000256" key="2">
    <source>
        <dbReference type="ARBA" id="ARBA00004448"/>
    </source>
</evidence>
<comment type="similarity">
    <text evidence="19">Belongs to the cytochrome b family.</text>
</comment>
<evidence type="ECO:0000256" key="11">
    <source>
        <dbReference type="ARBA" id="ARBA00022982"/>
    </source>
</evidence>
<keyword evidence="15 19" id="KW-0496">Mitochondrion</keyword>
<dbReference type="GO" id="GO:0006122">
    <property type="term" value="P:mitochondrial electron transport, ubiquinol to cytochrome c"/>
    <property type="evidence" value="ECO:0007669"/>
    <property type="project" value="TreeGrafter"/>
</dbReference>
<gene>
    <name evidence="22" type="primary">CYTB</name>
</gene>
<dbReference type="InterPro" id="IPR005798">
    <property type="entry name" value="Cyt_b/b6_C"/>
</dbReference>
<evidence type="ECO:0000256" key="12">
    <source>
        <dbReference type="ARBA" id="ARBA00022989"/>
    </source>
</evidence>
<evidence type="ECO:0000256" key="3">
    <source>
        <dbReference type="ARBA" id="ARBA00011649"/>
    </source>
</evidence>
<name>A0A0K0KA03_9BILA</name>
<dbReference type="PANTHER" id="PTHR19271:SF16">
    <property type="entry name" value="CYTOCHROME B"/>
    <property type="match status" value="1"/>
</dbReference>
<keyword evidence="8 19" id="KW-0812">Transmembrane</keyword>
<evidence type="ECO:0000256" key="6">
    <source>
        <dbReference type="ARBA" id="ARBA00022617"/>
    </source>
</evidence>
<feature type="transmembrane region" description="Helical" evidence="19">
    <location>
        <begin position="36"/>
        <end position="57"/>
    </location>
</feature>
<feature type="binding site" description="axial binding residue" evidence="18">
    <location>
        <position position="97"/>
    </location>
    <ligand>
        <name>heme b</name>
        <dbReference type="ChEBI" id="CHEBI:60344"/>
        <label>b566</label>
    </ligand>
    <ligandPart>
        <name>Fe</name>
        <dbReference type="ChEBI" id="CHEBI:18248"/>
    </ligandPart>
</feature>
<dbReference type="InterPro" id="IPR027387">
    <property type="entry name" value="Cytb/b6-like_sf"/>
</dbReference>